<evidence type="ECO:0000256" key="8">
    <source>
        <dbReference type="PROSITE-ProRule" id="PRU00043"/>
    </source>
</evidence>
<dbReference type="InterPro" id="IPR002126">
    <property type="entry name" value="Cadherin-like_dom"/>
</dbReference>
<evidence type="ECO:0000256" key="6">
    <source>
        <dbReference type="ARBA" id="ARBA00023136"/>
    </source>
</evidence>
<dbReference type="SUPFAM" id="SSF49313">
    <property type="entry name" value="Cadherin-like"/>
    <property type="match status" value="5"/>
</dbReference>
<evidence type="ECO:0000256" key="3">
    <source>
        <dbReference type="ARBA" id="ARBA00022737"/>
    </source>
</evidence>
<dbReference type="CDD" id="cd11304">
    <property type="entry name" value="Cadherin_repeat"/>
    <property type="match status" value="5"/>
</dbReference>
<evidence type="ECO:0000256" key="1">
    <source>
        <dbReference type="ARBA" id="ARBA00004167"/>
    </source>
</evidence>
<sequence>MPVFPKSQQNSDFGVCQEGPKWVRTLKAELEAGIQENAPIFTSLGMLLAESQKEPPGSIVYATDSDIKRAEHLITFYAFDESGDSVASQVTVTLVVLDVNDNKPSFLQSPYAFTVNEMTATGTVVFDGITVTDADLGINAEVTLSCQPKQAEDMLSREACDTFSVQMLNLSPGIYKGKIILKKPLSYAVRASYSILIMAQDKGEPSLSSQQVITVLVHEGNIQLQQPTFLNQPIQLVIYENRKETSHSVQVRAGNIADSVTIYIKSDAMNYFTIGDTVNLGEGLFSADLQTRGVLDREAIEGSNYVFILEAIEKTPGETNLRTEVSVSVEVIDVNDNAPKFDQDTYVITVREDQSSEGLLPQVIKVTDADMGDNAYMKISLQGEGAEYFALSPSVVTQRGDIRLKLVQAPDYDDGTHQIKLTIIAHETETAQQNSATASLIINIVDVNDNDPVFQMDEYTAYVREDRPVGYSIIHIEMNSPSHFIPTLSTFARFLVNEDSGEISLAQKLDFEQRNVYRLAFMATDSGGRSSSTSLRIEVLDFNDRGPVFDRDEYKAVADETGTVLQPNITVKAVDQETDEDVTYRIVNGNPNGAFRIGEISGILNLLHPLSYEETDNGIVTLIVEASDNGIPPQVSTVPVIITVMVIHRLYKYEPVTLTVVPMDSSAT</sequence>
<dbReference type="GO" id="GO:0007156">
    <property type="term" value="P:homophilic cell adhesion via plasma membrane adhesion molecules"/>
    <property type="evidence" value="ECO:0007669"/>
    <property type="project" value="InterPro"/>
</dbReference>
<dbReference type="PROSITE" id="PS00232">
    <property type="entry name" value="CADHERIN_1"/>
    <property type="match status" value="3"/>
</dbReference>
<dbReference type="GO" id="GO:0005886">
    <property type="term" value="C:plasma membrane"/>
    <property type="evidence" value="ECO:0007669"/>
    <property type="project" value="InterPro"/>
</dbReference>
<comment type="subcellular location">
    <subcellularLocation>
        <location evidence="1">Membrane</location>
        <topology evidence="1">Single-pass membrane protein</topology>
    </subcellularLocation>
</comment>
<dbReference type="Proteomes" id="UP001208570">
    <property type="component" value="Unassembled WGS sequence"/>
</dbReference>
<feature type="domain" description="Cadherin" evidence="9">
    <location>
        <begin position="562"/>
        <end position="657"/>
    </location>
</feature>
<comment type="caution">
    <text evidence="10">The sequence shown here is derived from an EMBL/GenBank/DDBJ whole genome shotgun (WGS) entry which is preliminary data.</text>
</comment>
<evidence type="ECO:0000313" key="11">
    <source>
        <dbReference type="Proteomes" id="UP001208570"/>
    </source>
</evidence>
<dbReference type="PROSITE" id="PS50268">
    <property type="entry name" value="CADHERIN_2"/>
    <property type="match status" value="5"/>
</dbReference>
<dbReference type="PANTHER" id="PTHR24028:SF146">
    <property type="entry name" value="CADHERIN 96CB, ISOFORM D-RELATED"/>
    <property type="match status" value="1"/>
</dbReference>
<gene>
    <name evidence="10" type="ORF">LSH36_131g01043</name>
</gene>
<keyword evidence="11" id="KW-1185">Reference proteome</keyword>
<evidence type="ECO:0000259" key="9">
    <source>
        <dbReference type="PROSITE" id="PS50268"/>
    </source>
</evidence>
<evidence type="ECO:0000313" key="10">
    <source>
        <dbReference type="EMBL" id="KAK2160525.1"/>
    </source>
</evidence>
<dbReference type="PANTHER" id="PTHR24028">
    <property type="entry name" value="CADHERIN-87A"/>
    <property type="match status" value="1"/>
</dbReference>
<dbReference type="SMART" id="SM00112">
    <property type="entry name" value="CA"/>
    <property type="match status" value="6"/>
</dbReference>
<dbReference type="Pfam" id="PF00028">
    <property type="entry name" value="Cadherin"/>
    <property type="match status" value="3"/>
</dbReference>
<dbReference type="InterPro" id="IPR015919">
    <property type="entry name" value="Cadherin-like_sf"/>
</dbReference>
<dbReference type="EMBL" id="JAODUP010000131">
    <property type="protein sequence ID" value="KAK2160525.1"/>
    <property type="molecule type" value="Genomic_DNA"/>
</dbReference>
<keyword evidence="5" id="KW-1133">Transmembrane helix</keyword>
<evidence type="ECO:0000256" key="4">
    <source>
        <dbReference type="ARBA" id="ARBA00022837"/>
    </source>
</evidence>
<name>A0AAD9N8A1_9ANNE</name>
<proteinExistence type="predicted"/>
<feature type="domain" description="Cadherin" evidence="9">
    <location>
        <begin position="107"/>
        <end position="229"/>
    </location>
</feature>
<protein>
    <recommendedName>
        <fullName evidence="9">Cadherin domain-containing protein</fullName>
    </recommendedName>
</protein>
<organism evidence="10 11">
    <name type="scientific">Paralvinella palmiformis</name>
    <dbReference type="NCBI Taxonomy" id="53620"/>
    <lineage>
        <taxon>Eukaryota</taxon>
        <taxon>Metazoa</taxon>
        <taxon>Spiralia</taxon>
        <taxon>Lophotrochozoa</taxon>
        <taxon>Annelida</taxon>
        <taxon>Polychaeta</taxon>
        <taxon>Sedentaria</taxon>
        <taxon>Canalipalpata</taxon>
        <taxon>Terebellida</taxon>
        <taxon>Terebelliformia</taxon>
        <taxon>Alvinellidae</taxon>
        <taxon>Paralvinella</taxon>
    </lineage>
</organism>
<keyword evidence="7" id="KW-0325">Glycoprotein</keyword>
<dbReference type="AlphaFoldDB" id="A0AAD9N8A1"/>
<feature type="domain" description="Cadherin" evidence="9">
    <location>
        <begin position="230"/>
        <end position="341"/>
    </location>
</feature>
<evidence type="ECO:0000256" key="2">
    <source>
        <dbReference type="ARBA" id="ARBA00022692"/>
    </source>
</evidence>
<keyword evidence="3" id="KW-0677">Repeat</keyword>
<dbReference type="PRINTS" id="PR00205">
    <property type="entry name" value="CADHERIN"/>
</dbReference>
<keyword evidence="6" id="KW-0472">Membrane</keyword>
<dbReference type="GO" id="GO:0005509">
    <property type="term" value="F:calcium ion binding"/>
    <property type="evidence" value="ECO:0007669"/>
    <property type="project" value="UniProtKB-UniRule"/>
</dbReference>
<feature type="domain" description="Cadherin" evidence="9">
    <location>
        <begin position="433"/>
        <end position="549"/>
    </location>
</feature>
<dbReference type="Gene3D" id="2.60.40.60">
    <property type="entry name" value="Cadherins"/>
    <property type="match status" value="6"/>
</dbReference>
<feature type="domain" description="Cadherin" evidence="9">
    <location>
        <begin position="64"/>
        <end position="106"/>
    </location>
</feature>
<keyword evidence="4 8" id="KW-0106">Calcium</keyword>
<evidence type="ECO:0000256" key="7">
    <source>
        <dbReference type="ARBA" id="ARBA00023180"/>
    </source>
</evidence>
<dbReference type="InterPro" id="IPR020894">
    <property type="entry name" value="Cadherin_CS"/>
</dbReference>
<accession>A0AAD9N8A1</accession>
<reference evidence="10" key="1">
    <citation type="journal article" date="2023" name="Mol. Biol. Evol.">
        <title>Third-Generation Sequencing Reveals the Adaptive Role of the Epigenome in Three Deep-Sea Polychaetes.</title>
        <authorList>
            <person name="Perez M."/>
            <person name="Aroh O."/>
            <person name="Sun Y."/>
            <person name="Lan Y."/>
            <person name="Juniper S.K."/>
            <person name="Young C.R."/>
            <person name="Angers B."/>
            <person name="Qian P.Y."/>
        </authorList>
    </citation>
    <scope>NUCLEOTIDE SEQUENCE</scope>
    <source>
        <strain evidence="10">P08H-3</strain>
    </source>
</reference>
<dbReference type="InterPro" id="IPR050174">
    <property type="entry name" value="Protocadherin/Cadherin-CA"/>
</dbReference>
<keyword evidence="2" id="KW-0812">Transmembrane</keyword>
<evidence type="ECO:0000256" key="5">
    <source>
        <dbReference type="ARBA" id="ARBA00022989"/>
    </source>
</evidence>